<protein>
    <submittedName>
        <fullName evidence="1">Uncharacterized protein</fullName>
    </submittedName>
</protein>
<dbReference type="RefSeq" id="WP_089087450.1">
    <property type="nucleotide sequence ID" value="NZ_BCMH01000001.1"/>
</dbReference>
<dbReference type="AlphaFoldDB" id="A0A1Z5IL18"/>
<reference evidence="1 2" key="1">
    <citation type="submission" date="2015-11" db="EMBL/GenBank/DDBJ databases">
        <title>Draft genome sequences of new species of the genus Lactobacillus isolated from orchardgrass silage.</title>
        <authorList>
            <person name="Tohno M."/>
            <person name="Tanizawa Y."/>
            <person name="Arita M."/>
        </authorList>
    </citation>
    <scope>NUCLEOTIDE SEQUENCE [LARGE SCALE GENOMIC DNA]</scope>
    <source>
        <strain evidence="1 2">IWT140</strain>
    </source>
</reference>
<accession>A0A1Z5IL18</accession>
<comment type="caution">
    <text evidence="1">The sequence shown here is derived from an EMBL/GenBank/DDBJ whole genome shotgun (WGS) entry which is preliminary data.</text>
</comment>
<sequence length="268" mass="30117">MTKYPELTLIVNNRQVEWEEVKHWKARRAAVVLQLFKDLDQKLILNNVPLAKNNFYTLSDDELIEAAKETKLAISPEKMGILLENEFKKSGLLWHEFVADTSENMPLKEMHIQIDITGISPNLVGNLDNIGGTNALVNAFDLHPEHYIFGQSGNVQDVAETFGEFGGPTHFKLEMLNPKSANEFTTINPNTKKIIFGKGTLASDNFEINQYALHQFMPNKAGNGLHVDLGLFAPYGVPDVAIIGHQQHFAIEFASLFTKMLDQIHNFA</sequence>
<proteinExistence type="predicted"/>
<organism evidence="1 2">
    <name type="scientific">Secundilactobacillus pentosiphilus</name>
    <dbReference type="NCBI Taxonomy" id="1714682"/>
    <lineage>
        <taxon>Bacteria</taxon>
        <taxon>Bacillati</taxon>
        <taxon>Bacillota</taxon>
        <taxon>Bacilli</taxon>
        <taxon>Lactobacillales</taxon>
        <taxon>Lactobacillaceae</taxon>
        <taxon>Secundilactobacillus</taxon>
    </lineage>
</organism>
<keyword evidence="2" id="KW-1185">Reference proteome</keyword>
<dbReference type="Proteomes" id="UP000198430">
    <property type="component" value="Unassembled WGS sequence"/>
</dbReference>
<gene>
    <name evidence="1" type="ORF">IWT140_00054</name>
</gene>
<dbReference type="EMBL" id="BCMH01000001">
    <property type="protein sequence ID" value="GAX02457.1"/>
    <property type="molecule type" value="Genomic_DNA"/>
</dbReference>
<evidence type="ECO:0000313" key="1">
    <source>
        <dbReference type="EMBL" id="GAX02457.1"/>
    </source>
</evidence>
<name>A0A1Z5IL18_9LACO</name>
<evidence type="ECO:0000313" key="2">
    <source>
        <dbReference type="Proteomes" id="UP000198430"/>
    </source>
</evidence>